<dbReference type="OrthoDB" id="3223806at2759"/>
<evidence type="ECO:0000256" key="1">
    <source>
        <dbReference type="SAM" id="SignalP"/>
    </source>
</evidence>
<dbReference type="EMBL" id="KV441551">
    <property type="protein sequence ID" value="OAG06791.1"/>
    <property type="molecule type" value="Genomic_DNA"/>
</dbReference>
<feature type="chain" id="PRO_5008058175" description="Heterokaryon incompatibility domain-containing protein" evidence="1">
    <location>
        <begin position="17"/>
        <end position="301"/>
    </location>
</feature>
<proteinExistence type="predicted"/>
<sequence length="301" mass="33690">MMHWAILVGVLYYGSSLPDDNRLKGCVADVEDMEEFLELLKLPVKIFKSTSNHPTVGAGYPPEKPKERAILRNFIDRLNDVIEYGSKKIVHKMHVTVAFECCISGATKRHGRAPTFGVCFSSTVEPWITNPQGYTIFCACASSQIANEVYELKPRKEADTETGLQGVLNREHFTTAKRPIERGALSHVLLEALKQLRQTDTTIIAGSLFEHQRAQFHVRVPNQTPVLYGSKTTSFFADSLSFSDTEIVPVFNKDRKLMMHKGPVHGVVIGDKYSLFPLRKSADASDKYNLYVGCIVDVPPE</sequence>
<keyword evidence="1" id="KW-0732">Signal</keyword>
<name>A0A177CHT4_9PLEO</name>
<evidence type="ECO:0000313" key="2">
    <source>
        <dbReference type="EMBL" id="OAG06791.1"/>
    </source>
</evidence>
<protein>
    <recommendedName>
        <fullName evidence="4">Heterokaryon incompatibility domain-containing protein</fullName>
    </recommendedName>
</protein>
<dbReference type="Proteomes" id="UP000077069">
    <property type="component" value="Unassembled WGS sequence"/>
</dbReference>
<dbReference type="RefSeq" id="XP_018037156.1">
    <property type="nucleotide sequence ID" value="XM_018181395.1"/>
</dbReference>
<organism evidence="2 3">
    <name type="scientific">Paraphaeosphaeria sporulosa</name>
    <dbReference type="NCBI Taxonomy" id="1460663"/>
    <lineage>
        <taxon>Eukaryota</taxon>
        <taxon>Fungi</taxon>
        <taxon>Dikarya</taxon>
        <taxon>Ascomycota</taxon>
        <taxon>Pezizomycotina</taxon>
        <taxon>Dothideomycetes</taxon>
        <taxon>Pleosporomycetidae</taxon>
        <taxon>Pleosporales</taxon>
        <taxon>Massarineae</taxon>
        <taxon>Didymosphaeriaceae</taxon>
        <taxon>Paraphaeosphaeria</taxon>
    </lineage>
</organism>
<evidence type="ECO:0000313" key="3">
    <source>
        <dbReference type="Proteomes" id="UP000077069"/>
    </source>
</evidence>
<feature type="non-terminal residue" evidence="2">
    <location>
        <position position="1"/>
    </location>
</feature>
<dbReference type="GeneID" id="28764881"/>
<dbReference type="AlphaFoldDB" id="A0A177CHT4"/>
<keyword evidence="3" id="KW-1185">Reference proteome</keyword>
<feature type="signal peptide" evidence="1">
    <location>
        <begin position="1"/>
        <end position="16"/>
    </location>
</feature>
<dbReference type="InParanoid" id="A0A177CHT4"/>
<gene>
    <name evidence="2" type="ORF">CC84DRAFT_1195211</name>
</gene>
<reference evidence="2 3" key="1">
    <citation type="submission" date="2016-05" db="EMBL/GenBank/DDBJ databases">
        <title>Comparative analysis of secretome profiles of manganese(II)-oxidizing ascomycete fungi.</title>
        <authorList>
            <consortium name="DOE Joint Genome Institute"/>
            <person name="Zeiner C.A."/>
            <person name="Purvine S.O."/>
            <person name="Zink E.M."/>
            <person name="Wu S."/>
            <person name="Pasa-Tolic L."/>
            <person name="Chaput D.L."/>
            <person name="Haridas S."/>
            <person name="Grigoriev I.V."/>
            <person name="Santelli C.M."/>
            <person name="Hansel C.M."/>
        </authorList>
    </citation>
    <scope>NUCLEOTIDE SEQUENCE [LARGE SCALE GENOMIC DNA]</scope>
    <source>
        <strain evidence="2 3">AP3s5-JAC2a</strain>
    </source>
</reference>
<dbReference type="Gene3D" id="3.40.50.1460">
    <property type="match status" value="1"/>
</dbReference>
<dbReference type="Gene3D" id="3.40.50.12660">
    <property type="match status" value="1"/>
</dbReference>
<accession>A0A177CHT4</accession>
<evidence type="ECO:0008006" key="4">
    <source>
        <dbReference type="Google" id="ProtNLM"/>
    </source>
</evidence>